<sequence>MANRKALKKEIKQLEKQLKLLKREYKDVKEKEKSAKSSVKKIATRFTKCTETNAQSNLNEQRIIPVPNQIPYSLQVSTPVIFRPFKNPPCKRCPALTNGICKCAMKRLQVAS</sequence>
<protein>
    <submittedName>
        <fullName evidence="2">Uncharacterized protein</fullName>
    </submittedName>
</protein>
<keyword evidence="3" id="KW-1185">Reference proteome</keyword>
<dbReference type="EMBL" id="JAJHVV010000001">
    <property type="protein sequence ID" value="MCK6261762.1"/>
    <property type="molecule type" value="Genomic_DNA"/>
</dbReference>
<comment type="caution">
    <text evidence="2">The sequence shown here is derived from an EMBL/GenBank/DDBJ whole genome shotgun (WGS) entry which is preliminary data.</text>
</comment>
<evidence type="ECO:0000313" key="3">
    <source>
        <dbReference type="Proteomes" id="UP001139559"/>
    </source>
</evidence>
<reference evidence="2" key="1">
    <citation type="submission" date="2021-11" db="EMBL/GenBank/DDBJ databases">
        <title>Vibrio ZSDE26 sp. nov. and Vibrio ZSDZ34 sp. nov., isolated from coastal seawater in Qingdao.</title>
        <authorList>
            <person name="Zhang P."/>
        </authorList>
    </citation>
    <scope>NUCLEOTIDE SEQUENCE</scope>
    <source>
        <strain evidence="2">ZSDE26</strain>
    </source>
</reference>
<keyword evidence="1" id="KW-0175">Coiled coil</keyword>
<dbReference type="Proteomes" id="UP001139559">
    <property type="component" value="Unassembled WGS sequence"/>
</dbReference>
<gene>
    <name evidence="2" type="ORF">KP803_00580</name>
</gene>
<evidence type="ECO:0000256" key="1">
    <source>
        <dbReference type="SAM" id="Coils"/>
    </source>
</evidence>
<organism evidence="2 3">
    <name type="scientific">Vibrio amylolyticus</name>
    <dbReference type="NCBI Taxonomy" id="2847292"/>
    <lineage>
        <taxon>Bacteria</taxon>
        <taxon>Pseudomonadati</taxon>
        <taxon>Pseudomonadota</taxon>
        <taxon>Gammaproteobacteria</taxon>
        <taxon>Vibrionales</taxon>
        <taxon>Vibrionaceae</taxon>
        <taxon>Vibrio</taxon>
    </lineage>
</organism>
<accession>A0A9X1XEZ5</accession>
<dbReference type="RefSeq" id="WP_248006887.1">
    <property type="nucleotide sequence ID" value="NZ_JAJHVV010000001.1"/>
</dbReference>
<evidence type="ECO:0000313" key="2">
    <source>
        <dbReference type="EMBL" id="MCK6261762.1"/>
    </source>
</evidence>
<name>A0A9X1XEZ5_9VIBR</name>
<dbReference type="AlphaFoldDB" id="A0A9X1XEZ5"/>
<proteinExistence type="predicted"/>
<feature type="coiled-coil region" evidence="1">
    <location>
        <begin position="4"/>
        <end position="38"/>
    </location>
</feature>